<evidence type="ECO:0000313" key="2">
    <source>
        <dbReference type="Proteomes" id="UP001195965"/>
    </source>
</evidence>
<organism evidence="1 2">
    <name type="scientific">Acidithiobacillus montserratensis</name>
    <dbReference type="NCBI Taxonomy" id="2729135"/>
    <lineage>
        <taxon>Bacteria</taxon>
        <taxon>Pseudomonadati</taxon>
        <taxon>Pseudomonadota</taxon>
        <taxon>Acidithiobacillia</taxon>
        <taxon>Acidithiobacillales</taxon>
        <taxon>Acidithiobacillaceae</taxon>
        <taxon>Acidithiobacillus</taxon>
    </lineage>
</organism>
<protein>
    <submittedName>
        <fullName evidence="1">Sensor domain-containing diguanylate cyclase</fullName>
        <ecNumber evidence="1">2.7.7.65</ecNumber>
    </submittedName>
</protein>
<gene>
    <name evidence="1" type="ORF">HHS34_008815</name>
</gene>
<evidence type="ECO:0000313" key="1">
    <source>
        <dbReference type="EMBL" id="XRI72547.1"/>
    </source>
</evidence>
<dbReference type="Proteomes" id="UP001195965">
    <property type="component" value="Chromosome"/>
</dbReference>
<keyword evidence="1" id="KW-0548">Nucleotidyltransferase</keyword>
<sequence>MLKVFLLLLLLFSLFFTYRALVINRKNNKQLKAQFTLQAALLEVNRLLGDSLTLELPSTMQQMVEILANRLSASLVWVGVQKTMDDYVSILSVGGPRRDVIVSARIMAGSDGVDGSVSKALDSGSVQYQLLQTDPSYRAWSILDDAVFHASLCVPYRSLDGAKGVIVFFLPKSAEFVSPNHTLWSRLADDFAVYMERRKNAVDVSRISGYQLAVVDLLKDILEVKDLSAARDLVLSVLTTRAESCCAWIMAVTKQKDSLTRTLLSARGSMPEATLRHWLEQIPAGQQWLDDAIRRMSTSGHAFVDIVRTHSLLEVWRDSQIEMKKVAVIGAWPLWNESGLQAVLFVSSNDAAYFSNNLQVFLHQLTEILHMAEQQLLNKSEIVRRTRLYQALLDEADAVLKMQTEQPLIEEICRRLVDSTLFEAAWLVRPEKSGTLATLAFVSSVAKAINQQVNGLSDESEQDLILHAWKTGQGIFPTRTHCKDASSTCVFPVAFLPVLRGSRVWGILAVRCSKVEYFSADVNELLKRIASLLGRGLDEIDLKLQLADEQRRQSWLASHDALTGLNNRRGLDAFFTHAVLRAQRNNTLLAVMIIDLDDFKPVNDTYGHEAGDLLLIKVAQALQAAIRGTDFLVRLGGDEFVLLLEGLHSRDDLQPILSSICKLVKAPVLLGGDVSVSVSCSAGLTLYPEDASPPDRLLRHADEALYVAKRSKQDRSRYWVNYLDLPAAEKGD</sequence>
<accession>A0ACD5HD49</accession>
<dbReference type="EC" id="2.7.7.65" evidence="1"/>
<dbReference type="EMBL" id="CP127526">
    <property type="protein sequence ID" value="XRI72547.1"/>
    <property type="molecule type" value="Genomic_DNA"/>
</dbReference>
<keyword evidence="2" id="KW-1185">Reference proteome</keyword>
<name>A0ACD5HD49_9PROT</name>
<proteinExistence type="predicted"/>
<keyword evidence="1" id="KW-0808">Transferase</keyword>
<reference evidence="1 2" key="1">
    <citation type="journal article" date="2021" name="ISME J.">
        <title>Genomic evolution of the class Acidithiobacillia: deep-branching Proteobacteria living in extreme acidic conditions.</title>
        <authorList>
            <person name="Moya-Beltran A."/>
            <person name="Beard S."/>
            <person name="Rojas-Villalobos C."/>
            <person name="Issotta F."/>
            <person name="Gallardo Y."/>
            <person name="Ulloa R."/>
            <person name="Giaveno A."/>
            <person name="Degli Esposti M."/>
            <person name="Johnson D.B."/>
            <person name="Quatrini R."/>
        </authorList>
    </citation>
    <scope>NUCLEOTIDE SEQUENCE [LARGE SCALE GENOMIC DNA]</scope>
    <source>
        <strain evidence="1 2">GG1-14</strain>
    </source>
</reference>